<evidence type="ECO:0000259" key="1">
    <source>
        <dbReference type="Pfam" id="PF08241"/>
    </source>
</evidence>
<keyword evidence="2" id="KW-0489">Methyltransferase</keyword>
<reference evidence="2 3" key="1">
    <citation type="journal article" date="2018" name="Syst. Appl. Microbiol.">
        <title>Abditibacterium utsteinense sp. nov., the first cultivated member of candidate phylum FBP, isolated from ice-free Antarctic soil samples.</title>
        <authorList>
            <person name="Tahon G."/>
            <person name="Tytgat B."/>
            <person name="Lebbe L."/>
            <person name="Carlier A."/>
            <person name="Willems A."/>
        </authorList>
    </citation>
    <scope>NUCLEOTIDE SEQUENCE [LARGE SCALE GENOMIC DNA]</scope>
    <source>
        <strain evidence="2 3">LMG 29911</strain>
    </source>
</reference>
<dbReference type="GO" id="GO:0032259">
    <property type="term" value="P:methylation"/>
    <property type="evidence" value="ECO:0007669"/>
    <property type="project" value="UniProtKB-KW"/>
</dbReference>
<dbReference type="InterPro" id="IPR013216">
    <property type="entry name" value="Methyltransf_11"/>
</dbReference>
<evidence type="ECO:0000313" key="2">
    <source>
        <dbReference type="EMBL" id="PQV64872.1"/>
    </source>
</evidence>
<dbReference type="InterPro" id="IPR050508">
    <property type="entry name" value="Methyltransf_Superfamily"/>
</dbReference>
<dbReference type="EMBL" id="NIGF01000003">
    <property type="protein sequence ID" value="PQV64872.1"/>
    <property type="molecule type" value="Genomic_DNA"/>
</dbReference>
<dbReference type="AlphaFoldDB" id="A0A2S8SVQ9"/>
<evidence type="ECO:0000313" key="3">
    <source>
        <dbReference type="Proteomes" id="UP000237684"/>
    </source>
</evidence>
<organism evidence="2 3">
    <name type="scientific">Abditibacterium utsteinense</name>
    <dbReference type="NCBI Taxonomy" id="1960156"/>
    <lineage>
        <taxon>Bacteria</taxon>
        <taxon>Pseudomonadati</taxon>
        <taxon>Abditibacteriota</taxon>
        <taxon>Abditibacteriia</taxon>
        <taxon>Abditibacteriales</taxon>
        <taxon>Abditibacteriaceae</taxon>
        <taxon>Abditibacterium</taxon>
    </lineage>
</organism>
<comment type="caution">
    <text evidence="2">The sequence shown here is derived from an EMBL/GenBank/DDBJ whole genome shotgun (WGS) entry which is preliminary data.</text>
</comment>
<sequence length="247" mass="28294">MSTPVTYREKLLDRYRLLYNWLPAAESVLDVGCGNGIYTQWLGKKCGKAVGVDHNLKNLAWAKKEFPNCEFVFSNGESLPFKADSFGAVMLTEVLEHTRDDRATLKEIARVTKPGGTLLLSTPHRGLFAGLDPDNVLNSFFTAISRLKIPKPGGGRFYQDFRFDWHRHYNEAELRALMGANWEIEEIAFGGFLLYPLLYGVENTLDAFGKERSYWKDYRALRNLRGLDFDLNLGKWSYNIALRARRL</sequence>
<dbReference type="RefSeq" id="WP_105482749.1">
    <property type="nucleotide sequence ID" value="NZ_NIGF01000003.1"/>
</dbReference>
<gene>
    <name evidence="2" type="ORF">B1R32_103139</name>
</gene>
<keyword evidence="2" id="KW-0808">Transferase</keyword>
<dbReference type="Gene3D" id="3.40.50.150">
    <property type="entry name" value="Vaccinia Virus protein VP39"/>
    <property type="match status" value="1"/>
</dbReference>
<feature type="domain" description="Methyltransferase type 11" evidence="1">
    <location>
        <begin position="29"/>
        <end position="119"/>
    </location>
</feature>
<protein>
    <submittedName>
        <fullName evidence="2">Methyltransferase domain-containing protein</fullName>
    </submittedName>
</protein>
<dbReference type="SUPFAM" id="SSF53335">
    <property type="entry name" value="S-adenosyl-L-methionine-dependent methyltransferases"/>
    <property type="match status" value="1"/>
</dbReference>
<dbReference type="OrthoDB" id="3896938at2"/>
<name>A0A2S8SVQ9_9BACT</name>
<proteinExistence type="predicted"/>
<dbReference type="CDD" id="cd02440">
    <property type="entry name" value="AdoMet_MTases"/>
    <property type="match status" value="1"/>
</dbReference>
<dbReference type="Pfam" id="PF08241">
    <property type="entry name" value="Methyltransf_11"/>
    <property type="match status" value="1"/>
</dbReference>
<dbReference type="GO" id="GO:0008757">
    <property type="term" value="F:S-adenosylmethionine-dependent methyltransferase activity"/>
    <property type="evidence" value="ECO:0007669"/>
    <property type="project" value="InterPro"/>
</dbReference>
<dbReference type="Proteomes" id="UP000237684">
    <property type="component" value="Unassembled WGS sequence"/>
</dbReference>
<dbReference type="InParanoid" id="A0A2S8SVQ9"/>
<dbReference type="PANTHER" id="PTHR42912">
    <property type="entry name" value="METHYLTRANSFERASE"/>
    <property type="match status" value="1"/>
</dbReference>
<accession>A0A2S8SVQ9</accession>
<keyword evidence="3" id="KW-1185">Reference proteome</keyword>
<dbReference type="InterPro" id="IPR029063">
    <property type="entry name" value="SAM-dependent_MTases_sf"/>
</dbReference>